<geneLocation type="plasmid" evidence="1 4">
    <name>2</name>
</geneLocation>
<dbReference type="Proteomes" id="UP001181533">
    <property type="component" value="Unassembled WGS sequence"/>
</dbReference>
<reference evidence="2" key="2">
    <citation type="submission" date="2019-07" db="EMBL/GenBank/DDBJ databases">
        <title>Phylogenomic Reclassification of ATCC Bacillus Strains and Various Taxa within the Genus Bacillus.</title>
        <authorList>
            <person name="Riojas M.A."/>
            <person name="Frank A.M."/>
            <person name="Fenn S.L."/>
            <person name="King S.P."/>
            <person name="Brower S.M."/>
            <person name="Hazbon M.H."/>
        </authorList>
    </citation>
    <scope>NUCLEOTIDE SEQUENCE</scope>
    <source>
        <strain evidence="2">ATCC 35646</strain>
    </source>
</reference>
<dbReference type="EMBL" id="CP009334">
    <property type="protein sequence ID" value="AJG73831.1"/>
    <property type="molecule type" value="Genomic_DNA"/>
</dbReference>
<dbReference type="EMBL" id="VKQN01000001">
    <property type="protein sequence ID" value="MDR4174658.1"/>
    <property type="molecule type" value="Genomic_DNA"/>
</dbReference>
<evidence type="ECO:0000313" key="2">
    <source>
        <dbReference type="EMBL" id="MDR4174658.1"/>
    </source>
</evidence>
<evidence type="ECO:0000313" key="4">
    <source>
        <dbReference type="Proteomes" id="UP000031876"/>
    </source>
</evidence>
<dbReference type="RefSeq" id="WP_000544086.1">
    <property type="nucleotide sequence ID" value="NZ_CP009334.1"/>
</dbReference>
<dbReference type="KEGG" id="btw:BF38_6040"/>
<geneLocation type="plasmid" evidence="3 5">
    <name>unnamed3</name>
</geneLocation>
<sequence length="105" mass="12218">MHEELKAIRESLNLELIREEKHQLVTVKGKGVSASYYEVNKPGSKLIKRCFAEIDGYNFGTTGDSGERPYWKKNGRGRMKNDGEVWDKLYSLDDYILNECGYHLW</sequence>
<dbReference type="AlphaFoldDB" id="A0A0B5NIN1"/>
<accession>A0A0B5NIN1</accession>
<dbReference type="Proteomes" id="UP000501107">
    <property type="component" value="Plasmid unnamed3"/>
</dbReference>
<organism evidence="3 5">
    <name type="scientific">Bacillus thuringiensis</name>
    <dbReference type="NCBI Taxonomy" id="1428"/>
    <lineage>
        <taxon>Bacteria</taxon>
        <taxon>Bacillati</taxon>
        <taxon>Bacillota</taxon>
        <taxon>Bacilli</taxon>
        <taxon>Bacillales</taxon>
        <taxon>Bacillaceae</taxon>
        <taxon>Bacillus</taxon>
        <taxon>Bacillus cereus group</taxon>
    </lineage>
</organism>
<reference evidence="3 5" key="3">
    <citation type="submission" date="2020-05" db="EMBL/GenBank/DDBJ databases">
        <title>FDA dAtabase for Regulatory Grade micrObial Sequences (FDA-ARGOS): Supporting development and validation of Infectious Disease Dx tests.</title>
        <authorList>
            <person name="Nelson B."/>
            <person name="Plummer A."/>
            <person name="Tallon L."/>
            <person name="Sadzewicz L."/>
            <person name="Zhao X."/>
            <person name="Vavikolanu K."/>
            <person name="Mehta A."/>
            <person name="Aluvathingal J."/>
            <person name="Nadendla S."/>
            <person name="Myers T."/>
            <person name="Yan Y."/>
            <person name="Sichtig H."/>
        </authorList>
    </citation>
    <scope>NUCLEOTIDE SEQUENCE [LARGE SCALE GENOMIC DNA]</scope>
    <source>
        <strain evidence="3 5">FDAARGOS_795</strain>
        <plasmid evidence="3 5">unnamed3</plasmid>
    </source>
</reference>
<protein>
    <submittedName>
        <fullName evidence="3">Uncharacterized protein</fullName>
    </submittedName>
</protein>
<evidence type="ECO:0000313" key="3">
    <source>
        <dbReference type="EMBL" id="QKH22952.1"/>
    </source>
</evidence>
<dbReference type="EMBL" id="CP053979">
    <property type="protein sequence ID" value="QKH22952.1"/>
    <property type="molecule type" value="Genomic_DNA"/>
</dbReference>
<evidence type="ECO:0000313" key="1">
    <source>
        <dbReference type="EMBL" id="AJG73831.1"/>
    </source>
</evidence>
<proteinExistence type="predicted"/>
<name>A0A0B5NIN1_BACTU</name>
<evidence type="ECO:0000313" key="5">
    <source>
        <dbReference type="Proteomes" id="UP000501107"/>
    </source>
</evidence>
<reference evidence="1 4" key="1">
    <citation type="journal article" date="2015" name="Genome Announc.">
        <title>Complete genome sequences for 35 biothreat assay-relevant bacillus species.</title>
        <authorList>
            <person name="Johnson S.L."/>
            <person name="Daligault H.E."/>
            <person name="Davenport K.W."/>
            <person name="Jaissle J."/>
            <person name="Frey K.G."/>
            <person name="Ladner J.T."/>
            <person name="Broomall S.M."/>
            <person name="Bishop-Lilly K.A."/>
            <person name="Bruce D.C."/>
            <person name="Gibbons H.S."/>
            <person name="Coyne S.R."/>
            <person name="Lo C.C."/>
            <person name="Meincke L."/>
            <person name="Munk A.C."/>
            <person name="Koroleva G.I."/>
            <person name="Rosenzweig C.N."/>
            <person name="Palacios G.F."/>
            <person name="Redden C.L."/>
            <person name="Minogue T.D."/>
            <person name="Chain P.S."/>
        </authorList>
    </citation>
    <scope>NUCLEOTIDE SEQUENCE [LARGE SCALE GENOMIC DNA]</scope>
    <source>
        <strain evidence="1 4">HD1011</strain>
        <plasmid evidence="1 4">2</plasmid>
    </source>
</reference>
<gene>
    <name evidence="1" type="ORF">BF38_6040</name>
    <name evidence="2" type="ORF">FO599_00750</name>
    <name evidence="3" type="ORF">FOC89_02945</name>
</gene>
<keyword evidence="3" id="KW-0614">Plasmid</keyword>
<dbReference type="Proteomes" id="UP000031876">
    <property type="component" value="Plasmid 2"/>
</dbReference>